<dbReference type="InterPro" id="IPR027417">
    <property type="entry name" value="P-loop_NTPase"/>
</dbReference>
<sequence>MNQNTIKTLEYEKIKEELKLYCQSGLGKELVEALAPFKDKRAIKNRLKETSEGKNLLKKNLVPPLGGLNNIKSVIEKADKGIILEPEDIRNIGDFLRASRNTKAFMEKNLEYAPNIGAYAFSMIDCMGIEEEINRCIKGQSVSSEATKELSKIRRHIENTKEKIDKLVRDFLGSSKNKKYIQEFFISIKNGFYTIPIKAAYKNQIEGSIVEVSSTGSTAFIEPKAVSKANSELKALKAEEAIEEYQVLAYLTGIIYEKIKSINQNLELMAQYDMVFAKSRYSIALDAVEPEINEEGIIEIIEGRHPLLKEIEVVPLNFLIGKDKNTLVITGPNAGGKTVTLKTVGILSLMTQSGLHIPAKEGTRLSIFKEILTDIGDNQSIENSLSTFSSHMQNISNIIKSSTKSSLIILDEIGTGTDPREGAAIAISILEELSDKGCITVATTHYGEIKEFALEHPRFQNASVKFDKETLRPLYELVLGESGDSNAFWIIEKFDIGNKIIERAKNYIKAPTIKPPPYISDEEKSKVLKVLKEKKEVEKNKESKEAFLAQRDKIIFQRGDRVKLLEENLIGLVYSLEDKFGNIEVMVDKTIYKPHSTRVKLLGKAGELYPAGYDLDTLFKDYKERKLNHDLERGSKKALKKIRKEMQKNNRH</sequence>
<protein>
    <submittedName>
        <fullName evidence="8">MutS2 family protein</fullName>
    </submittedName>
</protein>
<evidence type="ECO:0000256" key="3">
    <source>
        <dbReference type="ARBA" id="ARBA00022840"/>
    </source>
</evidence>
<accession>A0ABS4KHV4</accession>
<keyword evidence="2" id="KW-0547">Nucleotide-binding</keyword>
<dbReference type="Pfam" id="PF00488">
    <property type="entry name" value="MutS_V"/>
    <property type="match status" value="1"/>
</dbReference>
<gene>
    <name evidence="8" type="ORF">J2Z35_001146</name>
</gene>
<keyword evidence="1" id="KW-0540">Nuclease</keyword>
<dbReference type="InterPro" id="IPR007696">
    <property type="entry name" value="DNA_mismatch_repair_MutS_core"/>
</dbReference>
<feature type="domain" description="DNA mismatch repair protein MutS core" evidence="6">
    <location>
        <begin position="9"/>
        <end position="311"/>
    </location>
</feature>
<name>A0ABS4KHV4_9FIRM</name>
<keyword evidence="9" id="KW-1185">Reference proteome</keyword>
<dbReference type="EMBL" id="JAGGLI010000010">
    <property type="protein sequence ID" value="MBP2027352.1"/>
    <property type="molecule type" value="Genomic_DNA"/>
</dbReference>
<dbReference type="Proteomes" id="UP001314903">
    <property type="component" value="Unassembled WGS sequence"/>
</dbReference>
<keyword evidence="3" id="KW-0067">ATP-binding</keyword>
<dbReference type="SUPFAM" id="SSF48334">
    <property type="entry name" value="DNA repair protein MutS, domain III"/>
    <property type="match status" value="1"/>
</dbReference>
<evidence type="ECO:0000256" key="1">
    <source>
        <dbReference type="ARBA" id="ARBA00022722"/>
    </source>
</evidence>
<dbReference type="InterPro" id="IPR000432">
    <property type="entry name" value="DNA_mismatch_repair_MutS_C"/>
</dbReference>
<evidence type="ECO:0000313" key="9">
    <source>
        <dbReference type="Proteomes" id="UP001314903"/>
    </source>
</evidence>
<feature type="domain" description="DNA mismatch repair proteins mutS family" evidence="7">
    <location>
        <begin position="324"/>
        <end position="509"/>
    </location>
</feature>
<keyword evidence="4" id="KW-0238">DNA-binding</keyword>
<evidence type="ECO:0000259" key="6">
    <source>
        <dbReference type="SMART" id="SM00533"/>
    </source>
</evidence>
<reference evidence="8 9" key="1">
    <citation type="submission" date="2021-03" db="EMBL/GenBank/DDBJ databases">
        <title>Genomic Encyclopedia of Type Strains, Phase IV (KMG-IV): sequencing the most valuable type-strain genomes for metagenomic binning, comparative biology and taxonomic classification.</title>
        <authorList>
            <person name="Goeker M."/>
        </authorList>
    </citation>
    <scope>NUCLEOTIDE SEQUENCE [LARGE SCALE GENOMIC DNA]</scope>
    <source>
        <strain evidence="8 9">DSM 27512</strain>
    </source>
</reference>
<dbReference type="PANTHER" id="PTHR48466">
    <property type="entry name" value="OS10G0509000 PROTEIN-RELATED"/>
    <property type="match status" value="1"/>
</dbReference>
<evidence type="ECO:0000256" key="4">
    <source>
        <dbReference type="ARBA" id="ARBA00023125"/>
    </source>
</evidence>
<keyword evidence="1" id="KW-0378">Hydrolase</keyword>
<dbReference type="PIRSF" id="PIRSF005814">
    <property type="entry name" value="MutS_YshD"/>
    <property type="match status" value="1"/>
</dbReference>
<evidence type="ECO:0000256" key="5">
    <source>
        <dbReference type="SAM" id="Coils"/>
    </source>
</evidence>
<evidence type="ECO:0000313" key="8">
    <source>
        <dbReference type="EMBL" id="MBP2027352.1"/>
    </source>
</evidence>
<dbReference type="PANTHER" id="PTHR48466:SF2">
    <property type="entry name" value="OS10G0509000 PROTEIN"/>
    <property type="match status" value="1"/>
</dbReference>
<dbReference type="SMART" id="SM00534">
    <property type="entry name" value="MUTSac"/>
    <property type="match status" value="1"/>
</dbReference>
<dbReference type="InterPro" id="IPR045076">
    <property type="entry name" value="MutS"/>
</dbReference>
<dbReference type="Gene3D" id="3.40.50.300">
    <property type="entry name" value="P-loop containing nucleotide triphosphate hydrolases"/>
    <property type="match status" value="1"/>
</dbReference>
<dbReference type="Gene3D" id="1.10.1420.10">
    <property type="match status" value="2"/>
</dbReference>
<evidence type="ECO:0000259" key="7">
    <source>
        <dbReference type="SMART" id="SM00534"/>
    </source>
</evidence>
<dbReference type="NCBIfam" id="TIGR01069">
    <property type="entry name" value="mutS2"/>
    <property type="match status" value="1"/>
</dbReference>
<organism evidence="8 9">
    <name type="scientific">Acetoanaerobium pronyense</name>
    <dbReference type="NCBI Taxonomy" id="1482736"/>
    <lineage>
        <taxon>Bacteria</taxon>
        <taxon>Bacillati</taxon>
        <taxon>Bacillota</taxon>
        <taxon>Clostridia</taxon>
        <taxon>Peptostreptococcales</taxon>
        <taxon>Filifactoraceae</taxon>
        <taxon>Acetoanaerobium</taxon>
    </lineage>
</organism>
<comment type="caution">
    <text evidence="8">The sequence shown here is derived from an EMBL/GenBank/DDBJ whole genome shotgun (WGS) entry which is preliminary data.</text>
</comment>
<evidence type="ECO:0000256" key="2">
    <source>
        <dbReference type="ARBA" id="ARBA00022741"/>
    </source>
</evidence>
<dbReference type="RefSeq" id="WP_209660374.1">
    <property type="nucleotide sequence ID" value="NZ_JAGGLI010000010.1"/>
</dbReference>
<dbReference type="InterPro" id="IPR005747">
    <property type="entry name" value="MutS2"/>
</dbReference>
<proteinExistence type="predicted"/>
<dbReference type="InterPro" id="IPR036187">
    <property type="entry name" value="DNA_mismatch_repair_MutS_sf"/>
</dbReference>
<feature type="coiled-coil region" evidence="5">
    <location>
        <begin position="143"/>
        <end position="170"/>
    </location>
</feature>
<dbReference type="SMART" id="SM00533">
    <property type="entry name" value="MUTSd"/>
    <property type="match status" value="1"/>
</dbReference>
<dbReference type="SUPFAM" id="SSF52540">
    <property type="entry name" value="P-loop containing nucleoside triphosphate hydrolases"/>
    <property type="match status" value="1"/>
</dbReference>
<keyword evidence="5" id="KW-0175">Coiled coil</keyword>